<dbReference type="SUPFAM" id="SSF54593">
    <property type="entry name" value="Glyoxalase/Bleomycin resistance protein/Dihydroxybiphenyl dioxygenase"/>
    <property type="match status" value="1"/>
</dbReference>
<dbReference type="RefSeq" id="WP_132570778.1">
    <property type="nucleotide sequence ID" value="NZ_CBCSGL010000009.1"/>
</dbReference>
<keyword evidence="3" id="KW-1185">Reference proteome</keyword>
<evidence type="ECO:0000313" key="3">
    <source>
        <dbReference type="Proteomes" id="UP000295110"/>
    </source>
</evidence>
<dbReference type="EMBL" id="SMBU01000007">
    <property type="protein sequence ID" value="TCV00928.1"/>
    <property type="molecule type" value="Genomic_DNA"/>
</dbReference>
<gene>
    <name evidence="2" type="ORF">EV671_100757</name>
</gene>
<dbReference type="CDD" id="cd06588">
    <property type="entry name" value="PhnB_like"/>
    <property type="match status" value="1"/>
</dbReference>
<proteinExistence type="predicted"/>
<keyword evidence="2" id="KW-0830">Ubiquinone</keyword>
<evidence type="ECO:0000259" key="1">
    <source>
        <dbReference type="Pfam" id="PF06983"/>
    </source>
</evidence>
<comment type="caution">
    <text evidence="2">The sequence shown here is derived from an EMBL/GenBank/DDBJ whole genome shotgun (WGS) entry which is preliminary data.</text>
</comment>
<dbReference type="GO" id="GO:0032259">
    <property type="term" value="P:methylation"/>
    <property type="evidence" value="ECO:0007669"/>
    <property type="project" value="UniProtKB-KW"/>
</dbReference>
<keyword evidence="2" id="KW-0808">Transferase</keyword>
<dbReference type="Proteomes" id="UP000295110">
    <property type="component" value="Unassembled WGS sequence"/>
</dbReference>
<dbReference type="InterPro" id="IPR009725">
    <property type="entry name" value="3_dmu_93_MTrfase"/>
</dbReference>
<evidence type="ECO:0000313" key="2">
    <source>
        <dbReference type="EMBL" id="TCV00928.1"/>
    </source>
</evidence>
<dbReference type="Pfam" id="PF06983">
    <property type="entry name" value="3-dmu-9_3-mt"/>
    <property type="match status" value="1"/>
</dbReference>
<accession>A0A4R3VBH6</accession>
<dbReference type="PIRSF" id="PIRSF021700">
    <property type="entry name" value="3_dmu_93_MTrfase"/>
    <property type="match status" value="1"/>
</dbReference>
<organism evidence="2 3">
    <name type="scientific">Roseateles saccharophilus</name>
    <name type="common">Pseudomonas saccharophila</name>
    <dbReference type="NCBI Taxonomy" id="304"/>
    <lineage>
        <taxon>Bacteria</taxon>
        <taxon>Pseudomonadati</taxon>
        <taxon>Pseudomonadota</taxon>
        <taxon>Betaproteobacteria</taxon>
        <taxon>Burkholderiales</taxon>
        <taxon>Sphaerotilaceae</taxon>
        <taxon>Roseateles</taxon>
    </lineage>
</organism>
<dbReference type="OrthoDB" id="5293819at2"/>
<feature type="domain" description="PhnB-like" evidence="1">
    <location>
        <begin position="5"/>
        <end position="120"/>
    </location>
</feature>
<name>A0A4R3VBH6_ROSSA</name>
<keyword evidence="2" id="KW-0489">Methyltransferase</keyword>
<dbReference type="InterPro" id="IPR029068">
    <property type="entry name" value="Glyas_Bleomycin-R_OHBP_Dase"/>
</dbReference>
<dbReference type="PANTHER" id="PTHR33990">
    <property type="entry name" value="PROTEIN YJDN-RELATED"/>
    <property type="match status" value="1"/>
</dbReference>
<dbReference type="InterPro" id="IPR028973">
    <property type="entry name" value="PhnB-like"/>
</dbReference>
<dbReference type="AlphaFoldDB" id="A0A4R3VBH6"/>
<protein>
    <submittedName>
        <fullName evidence="2">Putative 3-demethylubiquinone-9 3-methyltransferase (Glyoxalase superfamily)</fullName>
    </submittedName>
</protein>
<reference evidence="2 3" key="1">
    <citation type="submission" date="2019-03" db="EMBL/GenBank/DDBJ databases">
        <title>Genomic Encyclopedia of Type Strains, Phase IV (KMG-IV): sequencing the most valuable type-strain genomes for metagenomic binning, comparative biology and taxonomic classification.</title>
        <authorList>
            <person name="Goeker M."/>
        </authorList>
    </citation>
    <scope>NUCLEOTIDE SEQUENCE [LARGE SCALE GENOMIC DNA]</scope>
    <source>
        <strain evidence="2 3">DSM 654</strain>
    </source>
</reference>
<dbReference type="PANTHER" id="PTHR33990:SF2">
    <property type="entry name" value="PHNB-LIKE DOMAIN-CONTAINING PROTEIN"/>
    <property type="match status" value="1"/>
</dbReference>
<dbReference type="Gene3D" id="3.10.180.10">
    <property type="entry name" value="2,3-Dihydroxybiphenyl 1,2-Dioxygenase, domain 1"/>
    <property type="match status" value="1"/>
</dbReference>
<dbReference type="GO" id="GO:0008168">
    <property type="term" value="F:methyltransferase activity"/>
    <property type="evidence" value="ECO:0007669"/>
    <property type="project" value="UniProtKB-KW"/>
</dbReference>
<sequence>MHIQQKLTPFIWYEKGAEDAVAHYLKVFGSGHVVHTQRWGENSPGEAGSVMVVQFELLGQQMTAFNGGPHFKLNEAFSLMVACENQAEVDHLWEQLQAKGGKPKACGWVEDAWGLSWQVIPAAWFEMIRDPDPARVQRVFQAIWAMEKIDLAALQKAYDGA</sequence>